<organism evidence="7 8">
    <name type="scientific">Vibrio proteolyticus NBRC 13287</name>
    <dbReference type="NCBI Taxonomy" id="1219065"/>
    <lineage>
        <taxon>Bacteria</taxon>
        <taxon>Pseudomonadati</taxon>
        <taxon>Pseudomonadota</taxon>
        <taxon>Gammaproteobacteria</taxon>
        <taxon>Vibrionales</taxon>
        <taxon>Vibrionaceae</taxon>
        <taxon>Vibrio</taxon>
    </lineage>
</organism>
<dbReference type="PANTHER" id="PTHR30537">
    <property type="entry name" value="HTH-TYPE TRANSCRIPTIONAL REGULATOR"/>
    <property type="match status" value="1"/>
</dbReference>
<dbReference type="InterPro" id="IPR058163">
    <property type="entry name" value="LysR-type_TF_proteobact-type"/>
</dbReference>
<dbReference type="Gene3D" id="1.10.10.10">
    <property type="entry name" value="Winged helix-like DNA-binding domain superfamily/Winged helix DNA-binding domain"/>
    <property type="match status" value="1"/>
</dbReference>
<dbReference type="Pfam" id="PF03466">
    <property type="entry name" value="LysR_substrate"/>
    <property type="match status" value="1"/>
</dbReference>
<dbReference type="Pfam" id="PF00126">
    <property type="entry name" value="HTH_1"/>
    <property type="match status" value="1"/>
</dbReference>
<evidence type="ECO:0000256" key="5">
    <source>
        <dbReference type="ARBA" id="ARBA00023163"/>
    </source>
</evidence>
<reference evidence="7 8" key="1">
    <citation type="submission" date="2013-09" db="EMBL/GenBank/DDBJ databases">
        <title>Whole genome shotgun sequence of Vibrio proteolyticus NBRC 13287.</title>
        <authorList>
            <person name="Isaki S."/>
            <person name="Hosoyama A."/>
            <person name="Numata M."/>
            <person name="Hashimoto M."/>
            <person name="Hosoyama Y."/>
            <person name="Tsuchikane K."/>
            <person name="Noguchi M."/>
            <person name="Hirakata S."/>
            <person name="Ichikawa N."/>
            <person name="Ohji S."/>
            <person name="Yamazoe A."/>
            <person name="Fujita N."/>
        </authorList>
    </citation>
    <scope>NUCLEOTIDE SEQUENCE [LARGE SCALE GENOMIC DNA]</scope>
    <source>
        <strain evidence="7 8">NBRC 13287</strain>
    </source>
</reference>
<protein>
    <submittedName>
        <fullName evidence="7">Putative LysR family transcriptional regulator</fullName>
    </submittedName>
</protein>
<evidence type="ECO:0000259" key="6">
    <source>
        <dbReference type="PROSITE" id="PS50931"/>
    </source>
</evidence>
<dbReference type="PANTHER" id="PTHR30537:SF70">
    <property type="entry name" value="HTH-TYPE TRANSCRIPTIONAL ACTIVATOR AMPR"/>
    <property type="match status" value="1"/>
</dbReference>
<dbReference type="InterPro" id="IPR000847">
    <property type="entry name" value="LysR_HTH_N"/>
</dbReference>
<dbReference type="InterPro" id="IPR036388">
    <property type="entry name" value="WH-like_DNA-bd_sf"/>
</dbReference>
<dbReference type="EMBL" id="BATJ01000001">
    <property type="protein sequence ID" value="GAD65444.1"/>
    <property type="molecule type" value="Genomic_DNA"/>
</dbReference>
<keyword evidence="4" id="KW-0010">Activator</keyword>
<keyword evidence="5" id="KW-0804">Transcription</keyword>
<dbReference type="SUPFAM" id="SSF53850">
    <property type="entry name" value="Periplasmic binding protein-like II"/>
    <property type="match status" value="1"/>
</dbReference>
<dbReference type="AlphaFoldDB" id="U3B6H1"/>
<evidence type="ECO:0000256" key="1">
    <source>
        <dbReference type="ARBA" id="ARBA00009437"/>
    </source>
</evidence>
<keyword evidence="2" id="KW-0805">Transcription regulation</keyword>
<evidence type="ECO:0000313" key="8">
    <source>
        <dbReference type="Proteomes" id="UP000016570"/>
    </source>
</evidence>
<gene>
    <name evidence="7" type="ORF">VPR01S_01_02170</name>
</gene>
<dbReference type="Gene3D" id="3.40.190.10">
    <property type="entry name" value="Periplasmic binding protein-like II"/>
    <property type="match status" value="2"/>
</dbReference>
<dbReference type="eggNOG" id="COG0583">
    <property type="taxonomic scope" value="Bacteria"/>
</dbReference>
<evidence type="ECO:0000313" key="7">
    <source>
        <dbReference type="EMBL" id="GAD65444.1"/>
    </source>
</evidence>
<keyword evidence="3" id="KW-0238">DNA-binding</keyword>
<evidence type="ECO:0000256" key="3">
    <source>
        <dbReference type="ARBA" id="ARBA00023125"/>
    </source>
</evidence>
<dbReference type="GO" id="GO:0043565">
    <property type="term" value="F:sequence-specific DNA binding"/>
    <property type="evidence" value="ECO:0007669"/>
    <property type="project" value="TreeGrafter"/>
</dbReference>
<dbReference type="InterPro" id="IPR005119">
    <property type="entry name" value="LysR_subst-bd"/>
</dbReference>
<accession>U3B6H1</accession>
<dbReference type="RefSeq" id="WP_021703436.1">
    <property type="nucleotide sequence ID" value="NZ_BATJ01000001.1"/>
</dbReference>
<keyword evidence="8" id="KW-1185">Reference proteome</keyword>
<dbReference type="PROSITE" id="PS50931">
    <property type="entry name" value="HTH_LYSR"/>
    <property type="match status" value="1"/>
</dbReference>
<dbReference type="SUPFAM" id="SSF46785">
    <property type="entry name" value="Winged helix' DNA-binding domain"/>
    <property type="match status" value="1"/>
</dbReference>
<name>U3B6H1_VIBPR</name>
<comment type="similarity">
    <text evidence="1">Belongs to the LysR transcriptional regulatory family.</text>
</comment>
<proteinExistence type="inferred from homology"/>
<sequence length="290" mass="32924">MNITHLPLNALRAFLISAKHLNFTKAAIELCVTQAAISQQVKMLEQQLGGALFYRLPRGLALTDEGMMLLPVVKNAFDSMTDTLEMLEQGIHREVVSVGAVGTFALNWLLPRIKDFNERFPYIDVRISTNNNVADPVSEGLDFFIRYGKGRWHATEAEHLFPAPLTVLCNKTIGHHLEKPQDILGYTLLRSYNPEEWALWFQQAHIPLPKSRLNSITFDSSVSMIEAAVQGFGIALAPPVMFEKTLMEEKLIQPFDIFLDNGSYWLTKLQSQTETKAQTLFKQWLLEYRG</sequence>
<dbReference type="GO" id="GO:0006351">
    <property type="term" value="P:DNA-templated transcription"/>
    <property type="evidence" value="ECO:0007669"/>
    <property type="project" value="TreeGrafter"/>
</dbReference>
<comment type="caution">
    <text evidence="7">The sequence shown here is derived from an EMBL/GenBank/DDBJ whole genome shotgun (WGS) entry which is preliminary data.</text>
</comment>
<feature type="domain" description="HTH lysR-type" evidence="6">
    <location>
        <begin position="6"/>
        <end position="63"/>
    </location>
</feature>
<dbReference type="PRINTS" id="PR00039">
    <property type="entry name" value="HTHLYSR"/>
</dbReference>
<dbReference type="Proteomes" id="UP000016570">
    <property type="component" value="Unassembled WGS sequence"/>
</dbReference>
<evidence type="ECO:0000256" key="4">
    <source>
        <dbReference type="ARBA" id="ARBA00023159"/>
    </source>
</evidence>
<dbReference type="GO" id="GO:0003700">
    <property type="term" value="F:DNA-binding transcription factor activity"/>
    <property type="evidence" value="ECO:0007669"/>
    <property type="project" value="InterPro"/>
</dbReference>
<dbReference type="InterPro" id="IPR036390">
    <property type="entry name" value="WH_DNA-bd_sf"/>
</dbReference>
<dbReference type="STRING" id="1219065.VPR01S_01_02170"/>
<evidence type="ECO:0000256" key="2">
    <source>
        <dbReference type="ARBA" id="ARBA00023015"/>
    </source>
</evidence>